<dbReference type="Gene3D" id="3.40.50.2020">
    <property type="match status" value="1"/>
</dbReference>
<keyword evidence="3" id="KW-0328">Glycosyltransferase</keyword>
<dbReference type="CDD" id="cd06223">
    <property type="entry name" value="PRTases_typeI"/>
    <property type="match status" value="1"/>
</dbReference>
<keyword evidence="3" id="KW-0808">Transferase</keyword>
<sequence>MILSKVYGVLGWLGWQILPLRCLVCECPGEDGMDLCRACHQALPWNDHACRRCALPLAATDPGDPEGDHCERCVDEYPRQAAASAAFLYAPPIDGLLIRFKFHQDLAAGRLLSQLMLQRVPTFLAGPLQPMPLHRRRLRQRGYNQALELSKPLARGLCCPLWNGLQRTRATAAQSNLDADARRCNLRDAFTVRGHPPAGLTVVDDVMTTGATTDAALRALQYAGAGPMQVWVCARVP</sequence>
<feature type="domain" description="Double zinc ribbon" evidence="2">
    <location>
        <begin position="17"/>
        <end position="74"/>
    </location>
</feature>
<dbReference type="SUPFAM" id="SSF53271">
    <property type="entry name" value="PRTase-like"/>
    <property type="match status" value="1"/>
</dbReference>
<name>A0A246HM51_STEMA</name>
<dbReference type="InterPro" id="IPR044005">
    <property type="entry name" value="DZR_2"/>
</dbReference>
<dbReference type="OrthoDB" id="9793412at2"/>
<dbReference type="PANTHER" id="PTHR47505">
    <property type="entry name" value="DNA UTILIZATION PROTEIN YHGH"/>
    <property type="match status" value="1"/>
</dbReference>
<evidence type="ECO:0000259" key="2">
    <source>
        <dbReference type="Pfam" id="PF18912"/>
    </source>
</evidence>
<dbReference type="Proteomes" id="UP000198157">
    <property type="component" value="Unassembled WGS sequence"/>
</dbReference>
<gene>
    <name evidence="3" type="ORF">CEE60_08830</name>
</gene>
<organism evidence="3 4">
    <name type="scientific">Stenotrophomonas maltophilia</name>
    <name type="common">Pseudomonas maltophilia</name>
    <name type="synonym">Xanthomonas maltophilia</name>
    <dbReference type="NCBI Taxonomy" id="40324"/>
    <lineage>
        <taxon>Bacteria</taxon>
        <taxon>Pseudomonadati</taxon>
        <taxon>Pseudomonadota</taxon>
        <taxon>Gammaproteobacteria</taxon>
        <taxon>Lysobacterales</taxon>
        <taxon>Lysobacteraceae</taxon>
        <taxon>Stenotrophomonas</taxon>
        <taxon>Stenotrophomonas maltophilia group</taxon>
    </lineage>
</organism>
<dbReference type="AlphaFoldDB" id="A0A246HM51"/>
<proteinExistence type="inferred from homology"/>
<comment type="caution">
    <text evidence="3">The sequence shown here is derived from an EMBL/GenBank/DDBJ whole genome shotgun (WGS) entry which is preliminary data.</text>
</comment>
<dbReference type="GO" id="GO:0016757">
    <property type="term" value="F:glycosyltransferase activity"/>
    <property type="evidence" value="ECO:0007669"/>
    <property type="project" value="UniProtKB-KW"/>
</dbReference>
<protein>
    <submittedName>
        <fullName evidence="3">Amidophosphoribosyltransferase</fullName>
    </submittedName>
</protein>
<dbReference type="EMBL" id="NIVS01000020">
    <property type="protein sequence ID" value="OWQ53774.1"/>
    <property type="molecule type" value="Genomic_DNA"/>
</dbReference>
<evidence type="ECO:0000313" key="4">
    <source>
        <dbReference type="Proteomes" id="UP000198157"/>
    </source>
</evidence>
<dbReference type="PANTHER" id="PTHR47505:SF1">
    <property type="entry name" value="DNA UTILIZATION PROTEIN YHGH"/>
    <property type="match status" value="1"/>
</dbReference>
<comment type="similarity">
    <text evidence="1">Belongs to the ComF/GntX family.</text>
</comment>
<evidence type="ECO:0000313" key="3">
    <source>
        <dbReference type="EMBL" id="OWQ53774.1"/>
    </source>
</evidence>
<dbReference type="InterPro" id="IPR000836">
    <property type="entry name" value="PRTase_dom"/>
</dbReference>
<dbReference type="InterPro" id="IPR029057">
    <property type="entry name" value="PRTase-like"/>
</dbReference>
<accession>A0A246HM51</accession>
<reference evidence="3 4" key="1">
    <citation type="submission" date="2017-06" db="EMBL/GenBank/DDBJ databases">
        <authorList>
            <person name="Kim H.J."/>
            <person name="Triplett B.A."/>
        </authorList>
    </citation>
    <scope>NUCLEOTIDE SEQUENCE [LARGE SCALE GENOMIC DNA]</scope>
    <source>
        <strain evidence="3 4">13146</strain>
    </source>
</reference>
<dbReference type="InterPro" id="IPR051910">
    <property type="entry name" value="ComF/GntX_DNA_util-trans"/>
</dbReference>
<dbReference type="Pfam" id="PF18912">
    <property type="entry name" value="DZR_2"/>
    <property type="match status" value="1"/>
</dbReference>
<evidence type="ECO:0000256" key="1">
    <source>
        <dbReference type="ARBA" id="ARBA00008007"/>
    </source>
</evidence>